<accession>A0ABS4RH19</accession>
<evidence type="ECO:0000313" key="2">
    <source>
        <dbReference type="Proteomes" id="UP001519293"/>
    </source>
</evidence>
<dbReference type="Proteomes" id="UP001519293">
    <property type="component" value="Unassembled WGS sequence"/>
</dbReference>
<organism evidence="1 2">
    <name type="scientific">Cytobacillus eiseniae</name>
    <dbReference type="NCBI Taxonomy" id="762947"/>
    <lineage>
        <taxon>Bacteria</taxon>
        <taxon>Bacillati</taxon>
        <taxon>Bacillota</taxon>
        <taxon>Bacilli</taxon>
        <taxon>Bacillales</taxon>
        <taxon>Bacillaceae</taxon>
        <taxon>Cytobacillus</taxon>
    </lineage>
</organism>
<dbReference type="SMART" id="SM00938">
    <property type="entry name" value="P-II"/>
    <property type="match status" value="1"/>
</dbReference>
<name>A0ABS4RH19_9BACI</name>
<dbReference type="EMBL" id="JAGIKZ010000016">
    <property type="protein sequence ID" value="MBP2242188.1"/>
    <property type="molecule type" value="Genomic_DNA"/>
</dbReference>
<gene>
    <name evidence="1" type="ORF">J2Z40_002761</name>
</gene>
<keyword evidence="2" id="KW-1185">Reference proteome</keyword>
<dbReference type="InterPro" id="IPR002187">
    <property type="entry name" value="N-reg_PII"/>
</dbReference>
<dbReference type="SUPFAM" id="SSF54913">
    <property type="entry name" value="GlnB-like"/>
    <property type="match status" value="1"/>
</dbReference>
<comment type="caution">
    <text evidence="1">The sequence shown here is derived from an EMBL/GenBank/DDBJ whole genome shotgun (WGS) entry which is preliminary data.</text>
</comment>
<reference evidence="1 2" key="1">
    <citation type="submission" date="2021-03" db="EMBL/GenBank/DDBJ databases">
        <title>Genomic Encyclopedia of Type Strains, Phase IV (KMG-IV): sequencing the most valuable type-strain genomes for metagenomic binning, comparative biology and taxonomic classification.</title>
        <authorList>
            <person name="Goeker M."/>
        </authorList>
    </citation>
    <scope>NUCLEOTIDE SEQUENCE [LARGE SCALE GENOMIC DNA]</scope>
    <source>
        <strain evidence="1 2">DSM 26675</strain>
    </source>
</reference>
<dbReference type="InterPro" id="IPR015867">
    <property type="entry name" value="N-reg_PII/ATP_PRibTrfase_C"/>
</dbReference>
<dbReference type="PROSITE" id="PS51343">
    <property type="entry name" value="PII_GLNB_DOM"/>
    <property type="match status" value="1"/>
</dbReference>
<dbReference type="Pfam" id="PF00543">
    <property type="entry name" value="P-II"/>
    <property type="match status" value="1"/>
</dbReference>
<evidence type="ECO:0000313" key="1">
    <source>
        <dbReference type="EMBL" id="MBP2242188.1"/>
    </source>
</evidence>
<dbReference type="Gene3D" id="3.30.70.120">
    <property type="match status" value="1"/>
</dbReference>
<dbReference type="InterPro" id="IPR011322">
    <property type="entry name" value="N-reg_PII-like_a/b"/>
</dbReference>
<dbReference type="RefSeq" id="WP_066392434.1">
    <property type="nucleotide sequence ID" value="NZ_JAGIKZ010000016.1"/>
</dbReference>
<protein>
    <submittedName>
        <fullName evidence="1">Nitrogen regulatory protein PII</fullName>
    </submittedName>
</protein>
<proteinExistence type="predicted"/>
<sequence length="120" mass="13411">MKNTILYDVIVTIVNKGHSERVVDASKKAGAEGGTILNGRGTGIHEQAKLFSFTIEPEKEIILTLIDRRKTEQVLQAIMVEGELEKPGKGIAFVLEVERTIGICHLIEWFDEDQPEHDDV</sequence>